<evidence type="ECO:0000256" key="2">
    <source>
        <dbReference type="SAM" id="Phobius"/>
    </source>
</evidence>
<reference evidence="3 4" key="1">
    <citation type="submission" date="2016-04" db="EMBL/GenBank/DDBJ databases">
        <title>A degradative enzymes factory behind the ericoid mycorrhizal symbiosis.</title>
        <authorList>
            <consortium name="DOE Joint Genome Institute"/>
            <person name="Martino E."/>
            <person name="Morin E."/>
            <person name="Grelet G."/>
            <person name="Kuo A."/>
            <person name="Kohler A."/>
            <person name="Daghino S."/>
            <person name="Barry K."/>
            <person name="Choi C."/>
            <person name="Cichocki N."/>
            <person name="Clum A."/>
            <person name="Copeland A."/>
            <person name="Hainaut M."/>
            <person name="Haridas S."/>
            <person name="Labutti K."/>
            <person name="Lindquist E."/>
            <person name="Lipzen A."/>
            <person name="Khouja H.-R."/>
            <person name="Murat C."/>
            <person name="Ohm R."/>
            <person name="Olson A."/>
            <person name="Spatafora J."/>
            <person name="Veneault-Fourrey C."/>
            <person name="Henrissat B."/>
            <person name="Grigoriev I."/>
            <person name="Martin F."/>
            <person name="Perotto S."/>
        </authorList>
    </citation>
    <scope>NUCLEOTIDE SEQUENCE [LARGE SCALE GENOMIC DNA]</scope>
    <source>
        <strain evidence="3 4">E</strain>
    </source>
</reference>
<dbReference type="InParanoid" id="A0A2J6STV1"/>
<keyword evidence="4" id="KW-1185">Reference proteome</keyword>
<evidence type="ECO:0000313" key="4">
    <source>
        <dbReference type="Proteomes" id="UP000235371"/>
    </source>
</evidence>
<evidence type="ECO:0000256" key="1">
    <source>
        <dbReference type="SAM" id="Coils"/>
    </source>
</evidence>
<dbReference type="Proteomes" id="UP000235371">
    <property type="component" value="Unassembled WGS sequence"/>
</dbReference>
<dbReference type="EMBL" id="KZ613866">
    <property type="protein sequence ID" value="PMD54180.1"/>
    <property type="molecule type" value="Genomic_DNA"/>
</dbReference>
<proteinExistence type="predicted"/>
<dbReference type="RefSeq" id="XP_024731084.1">
    <property type="nucleotide sequence ID" value="XM_024875725.1"/>
</dbReference>
<dbReference type="OrthoDB" id="4148767at2759"/>
<gene>
    <name evidence="3" type="ORF">K444DRAFT_540598</name>
</gene>
<keyword evidence="2" id="KW-1133">Transmembrane helix</keyword>
<feature type="coiled-coil region" evidence="1">
    <location>
        <begin position="174"/>
        <end position="201"/>
    </location>
</feature>
<keyword evidence="2" id="KW-0472">Membrane</keyword>
<accession>A0A2J6STV1</accession>
<dbReference type="GeneID" id="36583804"/>
<protein>
    <submittedName>
        <fullName evidence="3">Uncharacterized protein</fullName>
    </submittedName>
</protein>
<sequence length="202" mass="23898">MALPSISIASIVIGFISFSFTLAIWLHAFWDAFLTLGSAPNQIQDALSVLRQGLYEEREHLKRKRRRGEGDHPGSKLKSLYYEGGPTRVINDAVKDLIKEFKNYERPFLVTPHEGREKELEWSFDATQQYYKSDFWHRLLWLRARGHIYNIANRLEKAQIRRIAQETTETQFMLRDTMGMVREYENRLRAIEERLQMSRIGY</sequence>
<keyword evidence="1" id="KW-0175">Coiled coil</keyword>
<feature type="transmembrane region" description="Helical" evidence="2">
    <location>
        <begin position="6"/>
        <end position="26"/>
    </location>
</feature>
<organism evidence="3 4">
    <name type="scientific">Hyaloscypha bicolor E</name>
    <dbReference type="NCBI Taxonomy" id="1095630"/>
    <lineage>
        <taxon>Eukaryota</taxon>
        <taxon>Fungi</taxon>
        <taxon>Dikarya</taxon>
        <taxon>Ascomycota</taxon>
        <taxon>Pezizomycotina</taxon>
        <taxon>Leotiomycetes</taxon>
        <taxon>Helotiales</taxon>
        <taxon>Hyaloscyphaceae</taxon>
        <taxon>Hyaloscypha</taxon>
        <taxon>Hyaloscypha bicolor</taxon>
    </lineage>
</organism>
<dbReference type="AlphaFoldDB" id="A0A2J6STV1"/>
<keyword evidence="2" id="KW-0812">Transmembrane</keyword>
<name>A0A2J6STV1_9HELO</name>
<evidence type="ECO:0000313" key="3">
    <source>
        <dbReference type="EMBL" id="PMD54180.1"/>
    </source>
</evidence>